<dbReference type="InterPro" id="IPR001841">
    <property type="entry name" value="Znf_RING"/>
</dbReference>
<evidence type="ECO:0000256" key="10">
    <source>
        <dbReference type="ARBA" id="ARBA00044508"/>
    </source>
</evidence>
<evidence type="ECO:0000256" key="4">
    <source>
        <dbReference type="ARBA" id="ARBA00022679"/>
    </source>
</evidence>
<feature type="compositionally biased region" description="Low complexity" evidence="12">
    <location>
        <begin position="608"/>
        <end position="618"/>
    </location>
</feature>
<evidence type="ECO:0000256" key="7">
    <source>
        <dbReference type="ARBA" id="ARBA00022771"/>
    </source>
</evidence>
<dbReference type="Pfam" id="PF05773">
    <property type="entry name" value="RWD"/>
    <property type="match status" value="1"/>
</dbReference>
<accession>A0A0D1ZM84</accession>
<keyword evidence="8" id="KW-0833">Ubl conjugation pathway</keyword>
<dbReference type="InterPro" id="IPR006575">
    <property type="entry name" value="RWD_dom"/>
</dbReference>
<evidence type="ECO:0000313" key="17">
    <source>
        <dbReference type="Proteomes" id="UP000054466"/>
    </source>
</evidence>
<evidence type="ECO:0000256" key="9">
    <source>
        <dbReference type="ARBA" id="ARBA00022833"/>
    </source>
</evidence>
<dbReference type="InterPro" id="IPR013083">
    <property type="entry name" value="Znf_RING/FYVE/PHD"/>
</dbReference>
<dbReference type="SMART" id="SM00591">
    <property type="entry name" value="RWD"/>
    <property type="match status" value="1"/>
</dbReference>
<dbReference type="PROSITE" id="PS50908">
    <property type="entry name" value="RWD"/>
    <property type="match status" value="1"/>
</dbReference>
<dbReference type="FunFam" id="3.30.40.10:FF:000416">
    <property type="entry name" value="RBR-type E3 ubiquitin transferase"/>
    <property type="match status" value="1"/>
</dbReference>
<feature type="compositionally biased region" description="Acidic residues" evidence="12">
    <location>
        <begin position="508"/>
        <end position="518"/>
    </location>
</feature>
<evidence type="ECO:0000259" key="14">
    <source>
        <dbReference type="PROSITE" id="PS50908"/>
    </source>
</evidence>
<gene>
    <name evidence="16" type="ORF">PV07_04883</name>
</gene>
<dbReference type="InterPro" id="IPR016135">
    <property type="entry name" value="UBQ-conjugating_enzyme/RWD"/>
</dbReference>
<comment type="catalytic activity">
    <reaction evidence="1">
        <text>[E2 ubiquitin-conjugating enzyme]-S-ubiquitinyl-L-cysteine + [acceptor protein]-L-lysine = [E2 ubiquitin-conjugating enzyme]-L-cysteine + [acceptor protein]-N(6)-ubiquitinyl-L-lysine.</text>
        <dbReference type="EC" id="2.3.2.31"/>
    </reaction>
</comment>
<evidence type="ECO:0000313" key="16">
    <source>
        <dbReference type="EMBL" id="KIW29036.1"/>
    </source>
</evidence>
<dbReference type="PROSITE" id="PS51873">
    <property type="entry name" value="TRIAD"/>
    <property type="match status" value="1"/>
</dbReference>
<feature type="region of interest" description="Disordered" evidence="12">
    <location>
        <begin position="648"/>
        <end position="699"/>
    </location>
</feature>
<dbReference type="PANTHER" id="PTHR11685">
    <property type="entry name" value="RBR FAMILY RING FINGER AND IBR DOMAIN-CONTAINING"/>
    <property type="match status" value="1"/>
</dbReference>
<dbReference type="PROSITE" id="PS50089">
    <property type="entry name" value="ZF_RING_2"/>
    <property type="match status" value="1"/>
</dbReference>
<dbReference type="SUPFAM" id="SSF57850">
    <property type="entry name" value="RING/U-box"/>
    <property type="match status" value="2"/>
</dbReference>
<dbReference type="InterPro" id="IPR044066">
    <property type="entry name" value="TRIAD_supradom"/>
</dbReference>
<reference evidence="16 17" key="1">
    <citation type="submission" date="2015-01" db="EMBL/GenBank/DDBJ databases">
        <title>The Genome Sequence of Cladophialophora immunda CBS83496.</title>
        <authorList>
            <consortium name="The Broad Institute Genomics Platform"/>
            <person name="Cuomo C."/>
            <person name="de Hoog S."/>
            <person name="Gorbushina A."/>
            <person name="Stielow B."/>
            <person name="Teixiera M."/>
            <person name="Abouelleil A."/>
            <person name="Chapman S.B."/>
            <person name="Priest M."/>
            <person name="Young S.K."/>
            <person name="Wortman J."/>
            <person name="Nusbaum C."/>
            <person name="Birren B."/>
        </authorList>
    </citation>
    <scope>NUCLEOTIDE SEQUENCE [LARGE SCALE GENOMIC DNA]</scope>
    <source>
        <strain evidence="16 17">CBS 83496</strain>
    </source>
</reference>
<evidence type="ECO:0000256" key="11">
    <source>
        <dbReference type="PROSITE-ProRule" id="PRU00175"/>
    </source>
</evidence>
<dbReference type="VEuPathDB" id="FungiDB:PV07_04883"/>
<dbReference type="Gene3D" id="3.30.40.10">
    <property type="entry name" value="Zinc/RING finger domain, C3HC4 (zinc finger)"/>
    <property type="match status" value="1"/>
</dbReference>
<keyword evidence="9" id="KW-0862">Zinc</keyword>
<dbReference type="OrthoDB" id="1431934at2759"/>
<feature type="compositionally biased region" description="Acidic residues" evidence="12">
    <location>
        <begin position="720"/>
        <end position="736"/>
    </location>
</feature>
<dbReference type="SUPFAM" id="SSF54495">
    <property type="entry name" value="UBC-like"/>
    <property type="match status" value="1"/>
</dbReference>
<dbReference type="CDD" id="cd20354">
    <property type="entry name" value="Rcat_RBR_RNF14"/>
    <property type="match status" value="1"/>
</dbReference>
<name>A0A0D1ZM84_9EURO</name>
<comment type="pathway">
    <text evidence="2">Protein modification; protein ubiquitination.</text>
</comment>
<dbReference type="GeneID" id="27344077"/>
<keyword evidence="17" id="KW-1185">Reference proteome</keyword>
<feature type="region of interest" description="Disordered" evidence="12">
    <location>
        <begin position="508"/>
        <end position="551"/>
    </location>
</feature>
<dbReference type="InterPro" id="IPR047548">
    <property type="entry name" value="Rcat_RBR_RNF14"/>
</dbReference>
<dbReference type="Proteomes" id="UP000054466">
    <property type="component" value="Unassembled WGS sequence"/>
</dbReference>
<feature type="compositionally biased region" description="Pro residues" evidence="12">
    <location>
        <begin position="586"/>
        <end position="597"/>
    </location>
</feature>
<dbReference type="STRING" id="569365.A0A0D1ZM84"/>
<evidence type="ECO:0000259" key="15">
    <source>
        <dbReference type="PROSITE" id="PS51873"/>
    </source>
</evidence>
<dbReference type="GO" id="GO:0061630">
    <property type="term" value="F:ubiquitin protein ligase activity"/>
    <property type="evidence" value="ECO:0007669"/>
    <property type="project" value="UniProtKB-EC"/>
</dbReference>
<comment type="similarity">
    <text evidence="10">Belongs to the RBR family. RNF14 subfamily.</text>
</comment>
<evidence type="ECO:0000259" key="13">
    <source>
        <dbReference type="PROSITE" id="PS50089"/>
    </source>
</evidence>
<keyword evidence="6" id="KW-0677">Repeat</keyword>
<organism evidence="16 17">
    <name type="scientific">Cladophialophora immunda</name>
    <dbReference type="NCBI Taxonomy" id="569365"/>
    <lineage>
        <taxon>Eukaryota</taxon>
        <taxon>Fungi</taxon>
        <taxon>Dikarya</taxon>
        <taxon>Ascomycota</taxon>
        <taxon>Pezizomycotina</taxon>
        <taxon>Eurotiomycetes</taxon>
        <taxon>Chaetothyriomycetidae</taxon>
        <taxon>Chaetothyriales</taxon>
        <taxon>Herpotrichiellaceae</taxon>
        <taxon>Cladophialophora</taxon>
    </lineage>
</organism>
<dbReference type="CDD" id="cd23820">
    <property type="entry name" value="RWD_RNF14"/>
    <property type="match status" value="1"/>
</dbReference>
<feature type="domain" description="RING-type" evidence="15">
    <location>
        <begin position="201"/>
        <end position="478"/>
    </location>
</feature>
<dbReference type="SMART" id="SM00647">
    <property type="entry name" value="IBR"/>
    <property type="match status" value="2"/>
</dbReference>
<evidence type="ECO:0000256" key="8">
    <source>
        <dbReference type="ARBA" id="ARBA00022786"/>
    </source>
</evidence>
<proteinExistence type="inferred from homology"/>
<sequence>MEDNEYAPEDERTSELSTIAAIYPELVVDDQDPYTATLDLAVTPVQPLRILFKASADSAPPILPTPPTSPEQSQNDSDAKPELQHPVLPLDAHDLSHLPSLSLRISLPAGYPATKPPVISVSVTPQWLPRTVLRRLRDDCARLWEELGKDQVVYAYIDHVQQEAEQAFGLAGEPDVQLSSDLKLALLDFDLKTKRELFERETFDCGVCLEPKKGIHCHRLMLCGHVFCIACLQEFYKSCITEGDVDNVRCLESSCGKDEPVQVGANGRPLKRRKQDRTLNPSELLQIPIEQELVQRYVRLKRKKRLESDKNTIYCPRQWCQGAAKSKKHPKPLDPMNDIEETSDSEEEEQPESGSGKKNKKELDPEDLPMAERLAVCEDCDFAFCSVCQKGWHGELVRCSPRRQKELNEEEAASEAYLKKYSTPCPTCNAPAQKTMGCNHMICFKCRSHFCYLCSAYLMPDNPYRHFNDLKSKCYMRLWVMEEGDGEGVDVDRLHNPDLAEWDEIDDADEDSDDEELPPENFAAFRGDHGRPFADEEDTDDEEPAPDQRRNRQMHIEIVNFARPGAQNPQRIELPERPRAQAPAEPRVPPQPPNPPRARPRRRGGGQQANRQRAMANEPARAGPDRGQARGRVRLPVAMPIQDARVAEERQNGLNRQNGGIVHALPDRDGNENGDAAPPPAQFPLAAPGQGNHPGAVLGAQAGPIRAMGLERFLQLAQQDQEDEWDSDELDEDDFQAMEHEHEPRRRRQERAMGWR</sequence>
<feature type="region of interest" description="Disordered" evidence="12">
    <location>
        <begin position="717"/>
        <end position="756"/>
    </location>
</feature>
<feature type="compositionally biased region" description="Acidic residues" evidence="12">
    <location>
        <begin position="535"/>
        <end position="545"/>
    </location>
</feature>
<dbReference type="InterPro" id="IPR017907">
    <property type="entry name" value="Znf_RING_CS"/>
</dbReference>
<dbReference type="PROSITE" id="PS00518">
    <property type="entry name" value="ZF_RING_1"/>
    <property type="match status" value="1"/>
</dbReference>
<evidence type="ECO:0000256" key="2">
    <source>
        <dbReference type="ARBA" id="ARBA00004906"/>
    </source>
</evidence>
<keyword evidence="4" id="KW-0808">Transferase</keyword>
<feature type="region of interest" description="Disordered" evidence="12">
    <location>
        <begin position="577"/>
        <end position="632"/>
    </location>
</feature>
<dbReference type="GO" id="GO:0008270">
    <property type="term" value="F:zinc ion binding"/>
    <property type="evidence" value="ECO:0007669"/>
    <property type="project" value="UniProtKB-KW"/>
</dbReference>
<feature type="compositionally biased region" description="Acidic residues" evidence="12">
    <location>
        <begin position="337"/>
        <end position="351"/>
    </location>
</feature>
<dbReference type="EMBL" id="KN847042">
    <property type="protein sequence ID" value="KIW29036.1"/>
    <property type="molecule type" value="Genomic_DNA"/>
</dbReference>
<dbReference type="InterPro" id="IPR002867">
    <property type="entry name" value="IBR_dom"/>
</dbReference>
<dbReference type="RefSeq" id="XP_016249252.1">
    <property type="nucleotide sequence ID" value="XM_016391733.1"/>
</dbReference>
<feature type="domain" description="RWD" evidence="14">
    <location>
        <begin position="14"/>
        <end position="167"/>
    </location>
</feature>
<evidence type="ECO:0000256" key="6">
    <source>
        <dbReference type="ARBA" id="ARBA00022737"/>
    </source>
</evidence>
<dbReference type="CDD" id="cd23134">
    <property type="entry name" value="RING-HC_ITT1-like"/>
    <property type="match status" value="1"/>
</dbReference>
<feature type="domain" description="RING-type" evidence="13">
    <location>
        <begin position="205"/>
        <end position="239"/>
    </location>
</feature>
<feature type="region of interest" description="Disordered" evidence="12">
    <location>
        <begin position="325"/>
        <end position="364"/>
    </location>
</feature>
<keyword evidence="7 11" id="KW-0863">Zinc-finger</keyword>
<dbReference type="Gene3D" id="1.20.120.1750">
    <property type="match status" value="1"/>
</dbReference>
<dbReference type="Pfam" id="PF22191">
    <property type="entry name" value="IBR_1"/>
    <property type="match status" value="1"/>
</dbReference>
<feature type="region of interest" description="Disordered" evidence="12">
    <location>
        <begin position="59"/>
        <end position="83"/>
    </location>
</feature>
<evidence type="ECO:0000256" key="5">
    <source>
        <dbReference type="ARBA" id="ARBA00022723"/>
    </source>
</evidence>
<dbReference type="AlphaFoldDB" id="A0A0D1ZM84"/>
<dbReference type="Gene3D" id="3.10.110.10">
    <property type="entry name" value="Ubiquitin Conjugating Enzyme"/>
    <property type="match status" value="1"/>
</dbReference>
<evidence type="ECO:0000256" key="12">
    <source>
        <dbReference type="SAM" id="MobiDB-lite"/>
    </source>
</evidence>
<dbReference type="EC" id="2.3.2.31" evidence="3"/>
<dbReference type="Pfam" id="PF01485">
    <property type="entry name" value="IBR"/>
    <property type="match status" value="1"/>
</dbReference>
<dbReference type="GO" id="GO:0016567">
    <property type="term" value="P:protein ubiquitination"/>
    <property type="evidence" value="ECO:0007669"/>
    <property type="project" value="InterPro"/>
</dbReference>
<dbReference type="HOGENOM" id="CLU_021364_3_0_1"/>
<protein>
    <recommendedName>
        <fullName evidence="3">RBR-type E3 ubiquitin transferase</fullName>
        <ecNumber evidence="3">2.3.2.31</ecNumber>
    </recommendedName>
</protein>
<keyword evidence="5" id="KW-0479">Metal-binding</keyword>
<feature type="compositionally biased region" description="Basic and acidic residues" evidence="12">
    <location>
        <begin position="737"/>
        <end position="756"/>
    </location>
</feature>
<evidence type="ECO:0000256" key="1">
    <source>
        <dbReference type="ARBA" id="ARBA00001798"/>
    </source>
</evidence>
<evidence type="ECO:0000256" key="3">
    <source>
        <dbReference type="ARBA" id="ARBA00012251"/>
    </source>
</evidence>
<dbReference type="InterPro" id="IPR031127">
    <property type="entry name" value="E3_UB_ligase_RBR"/>
</dbReference>